<proteinExistence type="predicted"/>
<reference evidence="2 3" key="1">
    <citation type="submission" date="2018-12" db="EMBL/GenBank/DDBJ databases">
        <title>Draft genome sequence of Embleya hyalina NBRC 13850T.</title>
        <authorList>
            <person name="Komaki H."/>
            <person name="Hosoyama A."/>
            <person name="Kimura A."/>
            <person name="Ichikawa N."/>
            <person name="Tamura T."/>
        </authorList>
    </citation>
    <scope>NUCLEOTIDE SEQUENCE [LARGE SCALE GENOMIC DNA]</scope>
    <source>
        <strain evidence="2 3">NBRC 13850</strain>
    </source>
</reference>
<evidence type="ECO:0000313" key="2">
    <source>
        <dbReference type="EMBL" id="GCD99777.1"/>
    </source>
</evidence>
<evidence type="ECO:0000313" key="3">
    <source>
        <dbReference type="Proteomes" id="UP000286931"/>
    </source>
</evidence>
<organism evidence="2 3">
    <name type="scientific">Embleya hyalina</name>
    <dbReference type="NCBI Taxonomy" id="516124"/>
    <lineage>
        <taxon>Bacteria</taxon>
        <taxon>Bacillati</taxon>
        <taxon>Actinomycetota</taxon>
        <taxon>Actinomycetes</taxon>
        <taxon>Kitasatosporales</taxon>
        <taxon>Streptomycetaceae</taxon>
        <taxon>Embleya</taxon>
    </lineage>
</organism>
<feature type="region of interest" description="Disordered" evidence="1">
    <location>
        <begin position="38"/>
        <end position="67"/>
    </location>
</feature>
<dbReference type="AlphaFoldDB" id="A0A401YYV5"/>
<name>A0A401YYV5_9ACTN</name>
<dbReference type="EMBL" id="BIFH01000034">
    <property type="protein sequence ID" value="GCD99777.1"/>
    <property type="molecule type" value="Genomic_DNA"/>
</dbReference>
<evidence type="ECO:0000256" key="1">
    <source>
        <dbReference type="SAM" id="MobiDB-lite"/>
    </source>
</evidence>
<protein>
    <submittedName>
        <fullName evidence="2">Uncharacterized protein</fullName>
    </submittedName>
</protein>
<comment type="caution">
    <text evidence="2">The sequence shown here is derived from an EMBL/GenBank/DDBJ whole genome shotgun (WGS) entry which is preliminary data.</text>
</comment>
<keyword evidence="3" id="KW-1185">Reference proteome</keyword>
<gene>
    <name evidence="2" type="ORF">EHYA_07499</name>
</gene>
<dbReference type="Proteomes" id="UP000286931">
    <property type="component" value="Unassembled WGS sequence"/>
</dbReference>
<accession>A0A401YYV5</accession>
<sequence>MPGTETIVPWLLVVRVPPRDAAVPLPRVSGAGVRIGVAHLRHPPPPEASRPVSGGADRGGRAGGIGS</sequence>
<dbReference type="RefSeq" id="WP_126641546.1">
    <property type="nucleotide sequence ID" value="NZ_BIFH01000034.1"/>
</dbReference>